<reference evidence="1 2" key="1">
    <citation type="submission" date="2019-03" db="EMBL/GenBank/DDBJ databases">
        <title>Genomic Encyclopedia of Type Strains, Phase III (KMG-III): the genomes of soil and plant-associated and newly described type strains.</title>
        <authorList>
            <person name="Whitman W."/>
        </authorList>
    </citation>
    <scope>NUCLEOTIDE SEQUENCE [LARGE SCALE GENOMIC DNA]</scope>
    <source>
        <strain evidence="1 2">CGMCC 1.7002</strain>
    </source>
</reference>
<accession>A0A4V3DAU5</accession>
<evidence type="ECO:0000313" key="2">
    <source>
        <dbReference type="Proteomes" id="UP000295391"/>
    </source>
</evidence>
<dbReference type="OrthoDB" id="7570189at2"/>
<dbReference type="InterPro" id="IPR038666">
    <property type="entry name" value="SSP1_head-tail_sf"/>
</dbReference>
<dbReference type="EMBL" id="SNYR01000002">
    <property type="protein sequence ID" value="TDQ63824.1"/>
    <property type="molecule type" value="Genomic_DNA"/>
</dbReference>
<evidence type="ECO:0000313" key="1">
    <source>
        <dbReference type="EMBL" id="TDQ63824.1"/>
    </source>
</evidence>
<gene>
    <name evidence="1" type="ORF">ATL17_1832</name>
</gene>
<protein>
    <submittedName>
        <fullName evidence="1">Head-tail joining protein</fullName>
    </submittedName>
</protein>
<dbReference type="RefSeq" id="WP_133572477.1">
    <property type="nucleotide sequence ID" value="NZ_SNYR01000002.1"/>
</dbReference>
<dbReference type="InterPro" id="IPR008767">
    <property type="entry name" value="Phage_SPP1_head-tail_adaptor"/>
</dbReference>
<organism evidence="1 2">
    <name type="scientific">Maritalea mobilis</name>
    <dbReference type="NCBI Taxonomy" id="483324"/>
    <lineage>
        <taxon>Bacteria</taxon>
        <taxon>Pseudomonadati</taxon>
        <taxon>Pseudomonadota</taxon>
        <taxon>Alphaproteobacteria</taxon>
        <taxon>Hyphomicrobiales</taxon>
        <taxon>Devosiaceae</taxon>
        <taxon>Maritalea</taxon>
    </lineage>
</organism>
<dbReference type="Proteomes" id="UP000295391">
    <property type="component" value="Unassembled WGS sequence"/>
</dbReference>
<name>A0A4V3DAU5_9HYPH</name>
<dbReference type="Gene3D" id="2.40.10.270">
    <property type="entry name" value="Bacteriophage SPP1 head-tail adaptor protein"/>
    <property type="match status" value="1"/>
</dbReference>
<proteinExistence type="predicted"/>
<sequence>MSALRKQPSLASLRNRVNLWRIIETDDGAGGSDFTLNSLGQSWARVGVKSNLFGSGAGHSQTARFEFTLRFDPQLAKGDLIEWQGAHYQIELMENLNMRNAYLLCTAKHIEMEGAQYG</sequence>
<comment type="caution">
    <text evidence="1">The sequence shown here is derived from an EMBL/GenBank/DDBJ whole genome shotgun (WGS) entry which is preliminary data.</text>
</comment>
<dbReference type="AlphaFoldDB" id="A0A4V3DAU5"/>
<keyword evidence="2" id="KW-1185">Reference proteome</keyword>
<dbReference type="Pfam" id="PF05521">
    <property type="entry name" value="Phage_HCP"/>
    <property type="match status" value="1"/>
</dbReference>